<proteinExistence type="predicted"/>
<keyword evidence="4" id="KW-1185">Reference proteome</keyword>
<protein>
    <submittedName>
        <fullName evidence="2">Uncharacterized protein</fullName>
    </submittedName>
</protein>
<organism evidence="2">
    <name type="scientific">Hexamita inflata</name>
    <dbReference type="NCBI Taxonomy" id="28002"/>
    <lineage>
        <taxon>Eukaryota</taxon>
        <taxon>Metamonada</taxon>
        <taxon>Diplomonadida</taxon>
        <taxon>Hexamitidae</taxon>
        <taxon>Hexamitinae</taxon>
        <taxon>Hexamita</taxon>
    </lineage>
</organism>
<gene>
    <name evidence="2" type="ORF">HINF_LOCUS31575</name>
    <name evidence="3" type="ORF">HINF_LOCUS36653</name>
</gene>
<comment type="caution">
    <text evidence="2">The sequence shown here is derived from an EMBL/GenBank/DDBJ whole genome shotgun (WGS) entry which is preliminary data.</text>
</comment>
<accession>A0AA86U5V5</accession>
<dbReference type="EMBL" id="CAXDID020000135">
    <property type="protein sequence ID" value="CAL6036942.1"/>
    <property type="molecule type" value="Genomic_DNA"/>
</dbReference>
<name>A0AA86U5V5_9EUKA</name>
<dbReference type="EMBL" id="CATOUU010000720">
    <property type="protein sequence ID" value="CAI9943930.1"/>
    <property type="molecule type" value="Genomic_DNA"/>
</dbReference>
<keyword evidence="1" id="KW-0175">Coiled coil</keyword>
<sequence length="1369" mass="149051">MNYEKSLYISSRFISYVHKQPIVCTYYKTLFVQCVVIVKYNEMKCRVRISCPFVHSFLSDYHDDQQLLSIYYGLMLSSIIILKQLQFKTQQCFNNILVDINQYSYCQKLSSLNKVNLNDEIYLTQKANNINLFIYANATQQAQIDVSVHNVEVNAFALFGFSVNSQIITDSNINISVQFQVMSGALLCGNCDVKVQKCNLVFIASGQQISGLVVEPILCFIVQQSFISFRITSMYSSGFTNVIKQPNITFKIDQCKLSGSNLVHSQNNGYIASNIHVSIQLQISELQICVDQTQRFGQNSVKLDITGESIQCNICENQSVVYGLCGEALKHSENVNGMYQCVYPFEYVNNQCSCATGYLLNNTRCINVVESIKNISDSIDSTGEQLQILGKNIQKQLDIVDNSVFNNVTDIEKRILSNYSKQDSNLHYNTSILDNRIRGNITSIQNAISTAQNVADQKLQINTSVLDQRIFNNVSVLNISVVAAKSDLQQLSTNVQKMNRSIAVELTDVHQNLSSVNNAIQTLENNVTTISANILVLDNGILGNTTTLQNNIKANSSALEQYIMQNATVLDWRIYYNVSQLNTSIHNNIVDINNSLSKQTQINVQQQSVIDDLIKQINCTNNYGYSMVNGSCVQVTCAIQGQQSINGICQCTSVNAVVQADSCVCPINSKVIGIICVCTINGQIMQNEQCTCSTSGAIVVNNACTCGVNGINISNTCSCPSDATLVNGVCTCTNINAYISGNQCVCPTYSSLVGNTCTCPTNSQIVNNKCICNLITGQIMDNSVCKCQTNGAFANNGACSCGQNALNVSNTCSCPTNSSLINGVCTCDKIIGQQIISGSCQCPSGQSVVNNSCKQTLYVINNSYFQCSQDVFITNFDIFTITSQITTSNNFSAGYVFGTAIVVQNAFIDISDSVYSTIVYPLFQSQNSFTNLKIQIGTQTLNSGSLLLSSSSISINQMNIISRFGSQLTVNSAKCLNILTSTSTSINIANLLVNLSYAPSNGNITLINDINGILNISKYEVLGSYVSTGTVSLMGVNLNSATVNVNQISIKPNTFNVGNSSSYLFGSATSKNIIQVNNFAVIIGNSFDFQLLGSISTMSQYQQYYQFGGIIAYTNGRSEINVNNIVIDSYQEFNTSFVSKSGFLVGENEHIKCSITIQNVCLQQNIQSTTLEFNIFGLIGYSQGNTSIQNVSTILSVQGTFIACFGMVGQQSSVGSVYIEVVNLRTSVSVSSNRGNYVGSLIGLENAKNCSVLNTSIIGGSINSGSAYYTGGFIGNQQLTTTIMNSSLQQTNIQCSSRLGGFVGYSKAPLYLINSQIQFVRLQASDGTVGIISSYFESSLQLTSSSSTQIYMNGVLKNDCLVLSNKNGC</sequence>
<evidence type="ECO:0000313" key="3">
    <source>
        <dbReference type="EMBL" id="CAL6036942.1"/>
    </source>
</evidence>
<reference evidence="3 4" key="2">
    <citation type="submission" date="2024-07" db="EMBL/GenBank/DDBJ databases">
        <authorList>
            <person name="Akdeniz Z."/>
        </authorList>
    </citation>
    <scope>NUCLEOTIDE SEQUENCE [LARGE SCALE GENOMIC DNA]</scope>
</reference>
<feature type="coiled-coil region" evidence="1">
    <location>
        <begin position="481"/>
        <end position="526"/>
    </location>
</feature>
<reference evidence="2" key="1">
    <citation type="submission" date="2023-06" db="EMBL/GenBank/DDBJ databases">
        <authorList>
            <person name="Kurt Z."/>
        </authorList>
    </citation>
    <scope>NUCLEOTIDE SEQUENCE</scope>
</reference>
<evidence type="ECO:0000256" key="1">
    <source>
        <dbReference type="SAM" id="Coils"/>
    </source>
</evidence>
<evidence type="ECO:0000313" key="2">
    <source>
        <dbReference type="EMBL" id="CAI9943930.1"/>
    </source>
</evidence>
<evidence type="ECO:0000313" key="4">
    <source>
        <dbReference type="Proteomes" id="UP001642409"/>
    </source>
</evidence>
<dbReference type="Proteomes" id="UP001642409">
    <property type="component" value="Unassembled WGS sequence"/>
</dbReference>